<comment type="pathway">
    <text evidence="5">Amino-acid biosynthesis; L-leucine biosynthesis; L-leucine from 3-methyl-2-oxobutanoate: step 4/4.</text>
</comment>
<reference evidence="15" key="1">
    <citation type="submission" date="2018-05" db="EMBL/GenBank/DDBJ databases">
        <title>Genome sequencing of Phenylobacterium sp. HYN0004.</title>
        <authorList>
            <person name="Yi H."/>
            <person name="Baek C."/>
        </authorList>
    </citation>
    <scope>NUCLEOTIDE SEQUENCE [LARGE SCALE GENOMIC DNA]</scope>
    <source>
        <strain evidence="15">HYN0004</strain>
    </source>
</reference>
<protein>
    <recommendedName>
        <fullName evidence="8">Probable branched-chain-amino-acid aminotransferase</fullName>
        <ecNumber evidence="7">2.6.1.42</ecNumber>
    </recommendedName>
</protein>
<dbReference type="FunFam" id="3.20.10.10:FF:000002">
    <property type="entry name" value="D-alanine aminotransferase"/>
    <property type="match status" value="1"/>
</dbReference>
<dbReference type="OrthoDB" id="9805628at2"/>
<comment type="pathway">
    <text evidence="3">Amino-acid biosynthesis; L-isoleucine biosynthesis; L-isoleucine from 2-oxobutanoate: step 4/4.</text>
</comment>
<comment type="catalytic activity">
    <reaction evidence="11">
        <text>L-valine + 2-oxoglutarate = 3-methyl-2-oxobutanoate + L-glutamate</text>
        <dbReference type="Rhea" id="RHEA:24813"/>
        <dbReference type="ChEBI" id="CHEBI:11851"/>
        <dbReference type="ChEBI" id="CHEBI:16810"/>
        <dbReference type="ChEBI" id="CHEBI:29985"/>
        <dbReference type="ChEBI" id="CHEBI:57762"/>
        <dbReference type="EC" id="2.6.1.42"/>
    </reaction>
</comment>
<evidence type="ECO:0000256" key="9">
    <source>
        <dbReference type="ARBA" id="ARBA00022898"/>
    </source>
</evidence>
<proteinExistence type="inferred from homology"/>
<evidence type="ECO:0000256" key="2">
    <source>
        <dbReference type="ARBA" id="ARBA00003109"/>
    </source>
</evidence>
<sequence>MIAWRDGEWIEDGDVLPADDRGLTLGDGLFETLLAVEGGLAHAALHFRRLAASAAALGLPPPTEANRLEAVARETLARNRLDRGRAAIRLTLTAGRSARGLARDPSATARLLVTASPAPEAGTPVRLATASVRRNPASPASRHKTLSYIDSIMALRQAHQAGADEAVMFNTRGRPACAAAANLVFRIEGEMVTPPLSEGVLAGTTRTRLLEALPEMAERRLTRAEAQRADALVLTNALRGIRPAVSWDGRDLPGSGELKARLEAGLSLREDTDSLG</sequence>
<dbReference type="InterPro" id="IPR043132">
    <property type="entry name" value="BCAT-like_C"/>
</dbReference>
<evidence type="ECO:0000313" key="15">
    <source>
        <dbReference type="Proteomes" id="UP000247763"/>
    </source>
</evidence>
<dbReference type="PANTHER" id="PTHR42743:SF11">
    <property type="entry name" value="AMINODEOXYCHORISMATE LYASE"/>
    <property type="match status" value="1"/>
</dbReference>
<keyword evidence="14" id="KW-0456">Lyase</keyword>
<evidence type="ECO:0000256" key="5">
    <source>
        <dbReference type="ARBA" id="ARBA00005072"/>
    </source>
</evidence>
<dbReference type="SUPFAM" id="SSF56752">
    <property type="entry name" value="D-aminoacid aminotransferase-like PLP-dependent enzymes"/>
    <property type="match status" value="1"/>
</dbReference>
<comment type="cofactor">
    <cofactor evidence="1">
        <name>pyridoxal 5'-phosphate</name>
        <dbReference type="ChEBI" id="CHEBI:597326"/>
    </cofactor>
</comment>
<comment type="function">
    <text evidence="2">Acts on leucine, isoleucine and valine.</text>
</comment>
<dbReference type="InterPro" id="IPR001544">
    <property type="entry name" value="Aminotrans_IV"/>
</dbReference>
<evidence type="ECO:0000256" key="1">
    <source>
        <dbReference type="ARBA" id="ARBA00001933"/>
    </source>
</evidence>
<keyword evidence="15" id="KW-1185">Reference proteome</keyword>
<keyword evidence="9" id="KW-0663">Pyridoxal phosphate</keyword>
<evidence type="ECO:0000256" key="11">
    <source>
        <dbReference type="ARBA" id="ARBA00048212"/>
    </source>
</evidence>
<comment type="catalytic activity">
    <reaction evidence="12">
        <text>L-isoleucine + 2-oxoglutarate = (S)-3-methyl-2-oxopentanoate + L-glutamate</text>
        <dbReference type="Rhea" id="RHEA:24801"/>
        <dbReference type="ChEBI" id="CHEBI:16810"/>
        <dbReference type="ChEBI" id="CHEBI:29985"/>
        <dbReference type="ChEBI" id="CHEBI:35146"/>
        <dbReference type="ChEBI" id="CHEBI:58045"/>
        <dbReference type="EC" id="2.6.1.42"/>
    </reaction>
</comment>
<keyword evidence="10" id="KW-0028">Amino-acid biosynthesis</keyword>
<comment type="catalytic activity">
    <reaction evidence="13">
        <text>L-leucine + 2-oxoglutarate = 4-methyl-2-oxopentanoate + L-glutamate</text>
        <dbReference type="Rhea" id="RHEA:18321"/>
        <dbReference type="ChEBI" id="CHEBI:16810"/>
        <dbReference type="ChEBI" id="CHEBI:17865"/>
        <dbReference type="ChEBI" id="CHEBI:29985"/>
        <dbReference type="ChEBI" id="CHEBI:57427"/>
        <dbReference type="EC" id="2.6.1.42"/>
    </reaction>
</comment>
<dbReference type="GO" id="GO:0009082">
    <property type="term" value="P:branched-chain amino acid biosynthetic process"/>
    <property type="evidence" value="ECO:0007669"/>
    <property type="project" value="UniProtKB-KW"/>
</dbReference>
<dbReference type="EMBL" id="CP029479">
    <property type="protein sequence ID" value="AWM77164.1"/>
    <property type="molecule type" value="Genomic_DNA"/>
</dbReference>
<evidence type="ECO:0000256" key="4">
    <source>
        <dbReference type="ARBA" id="ARBA00004931"/>
    </source>
</evidence>
<dbReference type="PANTHER" id="PTHR42743">
    <property type="entry name" value="AMINO-ACID AMINOTRANSFERASE"/>
    <property type="match status" value="1"/>
</dbReference>
<dbReference type="Gene3D" id="3.20.10.10">
    <property type="entry name" value="D-amino Acid Aminotransferase, subunit A, domain 2"/>
    <property type="match status" value="1"/>
</dbReference>
<dbReference type="Gene3D" id="3.30.470.10">
    <property type="match status" value="1"/>
</dbReference>
<dbReference type="GO" id="GO:0004084">
    <property type="term" value="F:branched-chain-amino-acid transaminase activity"/>
    <property type="evidence" value="ECO:0007669"/>
    <property type="project" value="UniProtKB-EC"/>
</dbReference>
<name>A0A2Z3I162_9CAUL</name>
<dbReference type="Proteomes" id="UP000247763">
    <property type="component" value="Chromosome"/>
</dbReference>
<dbReference type="KEGG" id="phb:HYN04_04945"/>
<evidence type="ECO:0000313" key="14">
    <source>
        <dbReference type="EMBL" id="AWM77164.1"/>
    </source>
</evidence>
<comment type="pathway">
    <text evidence="4">Amino-acid biosynthesis; L-valine biosynthesis; L-valine from pyruvate: step 4/4.</text>
</comment>
<dbReference type="AlphaFoldDB" id="A0A2Z3I162"/>
<keyword evidence="10" id="KW-0100">Branched-chain amino acid biosynthesis</keyword>
<evidence type="ECO:0000256" key="3">
    <source>
        <dbReference type="ARBA" id="ARBA00004824"/>
    </source>
</evidence>
<evidence type="ECO:0000256" key="7">
    <source>
        <dbReference type="ARBA" id="ARBA00013053"/>
    </source>
</evidence>
<dbReference type="InterPro" id="IPR043131">
    <property type="entry name" value="BCAT-like_N"/>
</dbReference>
<evidence type="ECO:0000256" key="12">
    <source>
        <dbReference type="ARBA" id="ARBA00048798"/>
    </source>
</evidence>
<organism evidence="14 15">
    <name type="scientific">Phenylobacterium parvum</name>
    <dbReference type="NCBI Taxonomy" id="2201350"/>
    <lineage>
        <taxon>Bacteria</taxon>
        <taxon>Pseudomonadati</taxon>
        <taxon>Pseudomonadota</taxon>
        <taxon>Alphaproteobacteria</taxon>
        <taxon>Caulobacterales</taxon>
        <taxon>Caulobacteraceae</taxon>
        <taxon>Phenylobacterium</taxon>
    </lineage>
</organism>
<dbReference type="InterPro" id="IPR036038">
    <property type="entry name" value="Aminotransferase-like"/>
</dbReference>
<dbReference type="GO" id="GO:0016829">
    <property type="term" value="F:lyase activity"/>
    <property type="evidence" value="ECO:0007669"/>
    <property type="project" value="UniProtKB-KW"/>
</dbReference>
<gene>
    <name evidence="14" type="ORF">HYN04_04945</name>
</gene>
<evidence type="ECO:0000256" key="13">
    <source>
        <dbReference type="ARBA" id="ARBA00049229"/>
    </source>
</evidence>
<dbReference type="Pfam" id="PF01063">
    <property type="entry name" value="Aminotran_4"/>
    <property type="match status" value="1"/>
</dbReference>
<evidence type="ECO:0000256" key="6">
    <source>
        <dbReference type="ARBA" id="ARBA00009320"/>
    </source>
</evidence>
<evidence type="ECO:0000256" key="8">
    <source>
        <dbReference type="ARBA" id="ARBA00014472"/>
    </source>
</evidence>
<dbReference type="InterPro" id="IPR050571">
    <property type="entry name" value="Class-IV_PLP-Dep_Aminotrnsfr"/>
</dbReference>
<dbReference type="GO" id="GO:0008652">
    <property type="term" value="P:amino acid biosynthetic process"/>
    <property type="evidence" value="ECO:0007669"/>
    <property type="project" value="UniProtKB-ARBA"/>
</dbReference>
<comment type="similarity">
    <text evidence="6">Belongs to the class-IV pyridoxal-phosphate-dependent aminotransferase family.</text>
</comment>
<dbReference type="EC" id="2.6.1.42" evidence="7"/>
<dbReference type="RefSeq" id="WP_110449733.1">
    <property type="nucleotide sequence ID" value="NZ_CP029479.1"/>
</dbReference>
<accession>A0A2Z3I162</accession>
<evidence type="ECO:0000256" key="10">
    <source>
        <dbReference type="ARBA" id="ARBA00023304"/>
    </source>
</evidence>